<dbReference type="Proteomes" id="UP000266677">
    <property type="component" value="Unassembled WGS sequence"/>
</dbReference>
<evidence type="ECO:0000313" key="2">
    <source>
        <dbReference type="Proteomes" id="UP000266677"/>
    </source>
</evidence>
<reference evidence="1 2" key="1">
    <citation type="submission" date="2018-09" db="EMBL/GenBank/DDBJ databases">
        <title>YIM PH21274 draft genome.</title>
        <authorList>
            <person name="Miao C."/>
        </authorList>
    </citation>
    <scope>NUCLEOTIDE SEQUENCE [LARGE SCALE GENOMIC DNA]</scope>
    <source>
        <strain evidence="1 2">YIM PH 21724</strain>
    </source>
</reference>
<keyword evidence="2" id="KW-1185">Reference proteome</keyword>
<dbReference type="AlphaFoldDB" id="A0A3A4KCI0"/>
<evidence type="ECO:0000313" key="1">
    <source>
        <dbReference type="EMBL" id="RJO72974.1"/>
    </source>
</evidence>
<gene>
    <name evidence="1" type="ORF">D5S18_22115</name>
</gene>
<proteinExistence type="predicted"/>
<dbReference type="Gene3D" id="2.60.120.560">
    <property type="entry name" value="Exo-inulinase, domain 1"/>
    <property type="match status" value="1"/>
</dbReference>
<accession>A0A3A4KCI0</accession>
<name>A0A3A4KCI0_9NOCA</name>
<protein>
    <submittedName>
        <fullName evidence="1">Uncharacterized protein</fullName>
    </submittedName>
</protein>
<organism evidence="1 2">
    <name type="scientific">Nocardia panacis</name>
    <dbReference type="NCBI Taxonomy" id="2340916"/>
    <lineage>
        <taxon>Bacteria</taxon>
        <taxon>Bacillati</taxon>
        <taxon>Actinomycetota</taxon>
        <taxon>Actinomycetes</taxon>
        <taxon>Mycobacteriales</taxon>
        <taxon>Nocardiaceae</taxon>
        <taxon>Nocardia</taxon>
    </lineage>
</organism>
<sequence length="393" mass="41194">MRVAVVQPPFTPPVSFSDTFDRADSTNLGPWTETGGDLGIIGRMLAVQGTGAGRRAAIYNTPTSTPYQSVEFTIGTAPNNTAAAGAVLRCNSTMTDMIILSVASTQWALGILRGGINGTFTLMKSQSATITAGTVIRVEVDQDNQWRVYVNGTRSGLGALDATWADDDHRYLGLFVQRYGSTNSAGLRNFNGRDTVPLSVAVFDDFNAVRLGPNWVTSGGGTLYLSDGELCAVGLPSSPVSFAHHTAVLPSDTQIARARIRWHGRSPEHSSLSVAVRANPGVHAGVHFWCTATLMGICIYTLDGVSFKAATGTADYVSTGGAFPDGAVMEIRAEGTVYTASVNSNPLLQGTFTEAQAPLSNHFSGLHGEDDSGVSGGGQPPAALDDFMAAVVV</sequence>
<comment type="caution">
    <text evidence="1">The sequence shown here is derived from an EMBL/GenBank/DDBJ whole genome shotgun (WGS) entry which is preliminary data.</text>
</comment>
<dbReference type="EMBL" id="QZFU01000024">
    <property type="protein sequence ID" value="RJO72974.1"/>
    <property type="molecule type" value="Genomic_DNA"/>
</dbReference>